<feature type="transmembrane region" description="Helical" evidence="4">
    <location>
        <begin position="12"/>
        <end position="33"/>
    </location>
</feature>
<comment type="caution">
    <text evidence="6">The sequence shown here is derived from an EMBL/GenBank/DDBJ whole genome shotgun (WGS) entry which is preliminary data.</text>
</comment>
<reference evidence="6 7" key="1">
    <citation type="submission" date="2024-09" db="EMBL/GenBank/DDBJ databases">
        <authorList>
            <person name="Sun Q."/>
            <person name="Mori K."/>
        </authorList>
    </citation>
    <scope>NUCLEOTIDE SEQUENCE [LARGE SCALE GENOMIC DNA]</scope>
    <source>
        <strain evidence="6 7">NCAIM B.02415</strain>
    </source>
</reference>
<dbReference type="CDD" id="cd16917">
    <property type="entry name" value="HATPase_UhpB-NarQ-NarX-like"/>
    <property type="match status" value="1"/>
</dbReference>
<evidence type="ECO:0000256" key="3">
    <source>
        <dbReference type="ARBA" id="ARBA00023012"/>
    </source>
</evidence>
<evidence type="ECO:0000313" key="6">
    <source>
        <dbReference type="EMBL" id="MFC0518953.1"/>
    </source>
</evidence>
<name>A0ABV6LHI8_9SPHI</name>
<keyword evidence="3" id="KW-0902">Two-component regulatory system</keyword>
<evidence type="ECO:0000256" key="4">
    <source>
        <dbReference type="SAM" id="Phobius"/>
    </source>
</evidence>
<feature type="domain" description="Histidine kinase/HSP90-like ATPase" evidence="5">
    <location>
        <begin position="169"/>
        <end position="267"/>
    </location>
</feature>
<dbReference type="EMBL" id="JBHLTS010000080">
    <property type="protein sequence ID" value="MFC0518953.1"/>
    <property type="molecule type" value="Genomic_DNA"/>
</dbReference>
<dbReference type="InterPro" id="IPR050482">
    <property type="entry name" value="Sensor_HK_TwoCompSys"/>
</dbReference>
<keyword evidence="7" id="KW-1185">Reference proteome</keyword>
<dbReference type="GO" id="GO:0016301">
    <property type="term" value="F:kinase activity"/>
    <property type="evidence" value="ECO:0007669"/>
    <property type="project" value="UniProtKB-KW"/>
</dbReference>
<evidence type="ECO:0000256" key="2">
    <source>
        <dbReference type="ARBA" id="ARBA00022777"/>
    </source>
</evidence>
<dbReference type="SMART" id="SM00387">
    <property type="entry name" value="HATPase_c"/>
    <property type="match status" value="1"/>
</dbReference>
<dbReference type="InterPro" id="IPR003594">
    <property type="entry name" value="HATPase_dom"/>
</dbReference>
<dbReference type="Proteomes" id="UP001589828">
    <property type="component" value="Unassembled WGS sequence"/>
</dbReference>
<dbReference type="InterPro" id="IPR036890">
    <property type="entry name" value="HATPase_C_sf"/>
</dbReference>
<dbReference type="RefSeq" id="WP_377026655.1">
    <property type="nucleotide sequence ID" value="NZ_JBHLTS010000080.1"/>
</dbReference>
<dbReference type="Gene3D" id="3.30.565.10">
    <property type="entry name" value="Histidine kinase-like ATPase, C-terminal domain"/>
    <property type="match status" value="1"/>
</dbReference>
<keyword evidence="4" id="KW-1133">Transmembrane helix</keyword>
<organism evidence="6 7">
    <name type="scientific">Mucilaginibacter angelicae</name>
    <dbReference type="NCBI Taxonomy" id="869718"/>
    <lineage>
        <taxon>Bacteria</taxon>
        <taxon>Pseudomonadati</taxon>
        <taxon>Bacteroidota</taxon>
        <taxon>Sphingobacteriia</taxon>
        <taxon>Sphingobacteriales</taxon>
        <taxon>Sphingobacteriaceae</taxon>
        <taxon>Mucilaginibacter</taxon>
    </lineage>
</organism>
<proteinExistence type="predicted"/>
<dbReference type="Pfam" id="PF02518">
    <property type="entry name" value="HATPase_c"/>
    <property type="match status" value="1"/>
</dbReference>
<keyword evidence="1" id="KW-0808">Transferase</keyword>
<keyword evidence="2 6" id="KW-0418">Kinase</keyword>
<sequence>MQTSISEVSILTIIISTLLILVLVGMVVYYLFLYQQKRFLHEKQVQELHDTFTQTLLQSKLEIQEVTLDHIAKELHANFSQLVSLININLSTILPHSSDEAREGILETKSLAKQLLLELKALSASLNTDHIMHIGFIAALNNELNRMAKTKKFNVTFSKTGEEYRLRPEHEIILFRLCQEVLNNIVNYSQAELVTAALNYQEGLFELEISDNGIGFDAGEVTKPESGKASTGLLNIRKRAALIGAEVMIESAPGAGSRVSIRIPSAATT</sequence>
<accession>A0ABV6LHI8</accession>
<keyword evidence="4" id="KW-0472">Membrane</keyword>
<dbReference type="PANTHER" id="PTHR24421:SF61">
    <property type="entry name" value="OXYGEN SENSOR HISTIDINE KINASE NREB"/>
    <property type="match status" value="1"/>
</dbReference>
<dbReference type="PANTHER" id="PTHR24421">
    <property type="entry name" value="NITRATE/NITRITE SENSOR PROTEIN NARX-RELATED"/>
    <property type="match status" value="1"/>
</dbReference>
<evidence type="ECO:0000313" key="7">
    <source>
        <dbReference type="Proteomes" id="UP001589828"/>
    </source>
</evidence>
<protein>
    <submittedName>
        <fullName evidence="6">Sensor histidine kinase</fullName>
    </submittedName>
</protein>
<gene>
    <name evidence="6" type="ORF">ACFFGT_32360</name>
</gene>
<keyword evidence="4" id="KW-0812">Transmembrane</keyword>
<dbReference type="SUPFAM" id="SSF55874">
    <property type="entry name" value="ATPase domain of HSP90 chaperone/DNA topoisomerase II/histidine kinase"/>
    <property type="match status" value="1"/>
</dbReference>
<evidence type="ECO:0000259" key="5">
    <source>
        <dbReference type="SMART" id="SM00387"/>
    </source>
</evidence>
<evidence type="ECO:0000256" key="1">
    <source>
        <dbReference type="ARBA" id="ARBA00022679"/>
    </source>
</evidence>